<dbReference type="AlphaFoldDB" id="A0A6C0H1C0"/>
<name>A0A6C0H1C0_9ZZZZ</name>
<proteinExistence type="predicted"/>
<dbReference type="EMBL" id="MN739841">
    <property type="protein sequence ID" value="QHT74207.1"/>
    <property type="molecule type" value="Genomic_DNA"/>
</dbReference>
<protein>
    <recommendedName>
        <fullName evidence="1">(+)RNA virus helicase C-terminal domain-containing protein</fullName>
    </recommendedName>
</protein>
<dbReference type="Gene3D" id="3.40.50.300">
    <property type="entry name" value="P-loop containing nucleotide triphosphate hydrolases"/>
    <property type="match status" value="2"/>
</dbReference>
<dbReference type="Pfam" id="PF01443">
    <property type="entry name" value="Viral_helicase1"/>
    <property type="match status" value="1"/>
</dbReference>
<dbReference type="SUPFAM" id="SSF52540">
    <property type="entry name" value="P-loop containing nucleoside triphosphate hydrolases"/>
    <property type="match status" value="2"/>
</dbReference>
<dbReference type="GO" id="GO:0005524">
    <property type="term" value="F:ATP binding"/>
    <property type="evidence" value="ECO:0007669"/>
    <property type="project" value="InterPro"/>
</dbReference>
<reference evidence="2" key="1">
    <citation type="journal article" date="2020" name="Nature">
        <title>Giant virus diversity and host interactions through global metagenomics.</title>
        <authorList>
            <person name="Schulz F."/>
            <person name="Roux S."/>
            <person name="Paez-Espino D."/>
            <person name="Jungbluth S."/>
            <person name="Walsh D.A."/>
            <person name="Denef V.J."/>
            <person name="McMahon K.D."/>
            <person name="Konstantinidis K.T."/>
            <person name="Eloe-Fadrosh E.A."/>
            <person name="Kyrpides N.C."/>
            <person name="Woyke T."/>
        </authorList>
    </citation>
    <scope>NUCLEOTIDE SEQUENCE</scope>
    <source>
        <strain evidence="2">GVMAG-M-3300023179-4</strain>
    </source>
</reference>
<organism evidence="2">
    <name type="scientific">viral metagenome</name>
    <dbReference type="NCBI Taxonomy" id="1070528"/>
    <lineage>
        <taxon>unclassified sequences</taxon>
        <taxon>metagenomes</taxon>
        <taxon>organismal metagenomes</taxon>
    </lineage>
</organism>
<dbReference type="Gene3D" id="2.30.30.940">
    <property type="match status" value="1"/>
</dbReference>
<sequence length="949" mass="112661">MSVINPKTNRSVKTNTKTYQKLLKEFDYDETKRILIPKDKNKYQYSKNKNQYVLKTKLSNKFDKSSNNVQLKDDYIKSPTGRIIKKDGTAYKKFIKNGYKVLNDIFIKPSNITTFKAEFQNLNKDNFKNTKIITLSIPDIDEELIYYYKNYKDFQQWFKSVYYQYEDTNYNVNLNLYETNDNIKFGVAYDGTRNCVIESVKKHMYNIKNSNPITKKEEQYILDCFSEFEEGVFEDDYNNIADKFRLYIKLHVYGKIYEYGKQEYKKNRPILNLNYHNNHVEILNKTIEPEKEIIKFKLDKECNCLDNLSFSTDFKHTCNLQYQLEQIDLSTIVNIKFNCYKKLMGIITHDKIYKYSHDEVFELNNNEYSLYDKVSNEIMDYFSEKPQSINTDLEITKQLCYNQIFYNNQILKANEQYKLLDIKNAYDNFGELPTDLLIRINTNKLHKELGFYYITYHCPIRNINISEWRFTEYILTLQKHNIKFTIQQAMLSSGKTTLDINKLNSIYKQYDKRFFHILLGKYQVYEFNKNIITTDYEICRKFGGITYKIGNEELYICPNEKFQSTNNYYPHIVGAIHDYTNSKILDTILNYKLKPLRIWIDGIILNEYPKNYPDYFREETKIYKKDQNPELIYNNHDKLQNTYNYVHLLPNKLSAVLGKAGTGKSTYIREIANNIPNTQILVPSKPLLKDYQDCKHVMTYQRFLSPNTKLSQHDIILIDEMSMINQSDLKTIIKKANCKVIIFGDTRQLPCITGKPIDINKIQTMYFLEVHRQEDEQFINLLDYTYDNASVDYINKKFSVEYCINNNILILSPIKSEIRRINKIGYQINKSKKIDENFKVNMPIICKKEIKTKEIYNGEMGRIINYDSKKVSINLYDTIYEITVKQLNNHFDLCYSTTYHKIQGKTIEKGINICLNLTGLKYFDCKKEMLYVGCSRVRSLDQLSILATP</sequence>
<feature type="domain" description="(+)RNA virus helicase C-terminal" evidence="1">
    <location>
        <begin position="656"/>
        <end position="755"/>
    </location>
</feature>
<dbReference type="InterPro" id="IPR027417">
    <property type="entry name" value="P-loop_NTPase"/>
</dbReference>
<dbReference type="InterPro" id="IPR027351">
    <property type="entry name" value="(+)RNA_virus_helicase_core_dom"/>
</dbReference>
<accession>A0A6C0H1C0</accession>
<evidence type="ECO:0000313" key="2">
    <source>
        <dbReference type="EMBL" id="QHT74207.1"/>
    </source>
</evidence>
<evidence type="ECO:0000259" key="1">
    <source>
        <dbReference type="Pfam" id="PF01443"/>
    </source>
</evidence>